<evidence type="ECO:0000256" key="1">
    <source>
        <dbReference type="ARBA" id="ARBA00022630"/>
    </source>
</evidence>
<dbReference type="InterPro" id="IPR004136">
    <property type="entry name" value="NMO"/>
</dbReference>
<keyword evidence="2" id="KW-0288">FMN</keyword>
<accession>A0A1C7MFX0</accession>
<gene>
    <name evidence="5" type="ORF">A0H81_04464</name>
</gene>
<dbReference type="Proteomes" id="UP000092993">
    <property type="component" value="Unassembled WGS sequence"/>
</dbReference>
<evidence type="ECO:0000313" key="5">
    <source>
        <dbReference type="EMBL" id="OBZ75728.1"/>
    </source>
</evidence>
<dbReference type="AlphaFoldDB" id="A0A1C7MFX0"/>
<dbReference type="STRING" id="5627.A0A1C7MFX0"/>
<keyword evidence="1" id="KW-0285">Flavoprotein</keyword>
<protein>
    <submittedName>
        <fullName evidence="5">Putative nitronate monooxygenase</fullName>
    </submittedName>
</protein>
<name>A0A1C7MFX0_GRIFR</name>
<evidence type="ECO:0000256" key="3">
    <source>
        <dbReference type="ARBA" id="ARBA00023002"/>
    </source>
</evidence>
<proteinExistence type="predicted"/>
<keyword evidence="5" id="KW-0503">Monooxygenase</keyword>
<dbReference type="OMA" id="IHKCPSV"/>
<keyword evidence="3" id="KW-0560">Oxidoreductase</keyword>
<dbReference type="CDD" id="cd04730">
    <property type="entry name" value="NPD_like"/>
    <property type="match status" value="1"/>
</dbReference>
<feature type="region of interest" description="Disordered" evidence="4">
    <location>
        <begin position="218"/>
        <end position="241"/>
    </location>
</feature>
<dbReference type="EMBL" id="LUGG01000004">
    <property type="protein sequence ID" value="OBZ75728.1"/>
    <property type="molecule type" value="Genomic_DNA"/>
</dbReference>
<evidence type="ECO:0000256" key="4">
    <source>
        <dbReference type="SAM" id="MobiDB-lite"/>
    </source>
</evidence>
<sequence length="290" mass="30177">MPSSPSVFSTPLTRLFNINHPVMLAGMNVAAGPKLAAAVTNAGGIGVIGGIRQSPKMLQDSIDELKSHLENKDAPFGVDLLIPQVGGNARKTNYDYTKGQLPELTEVIIRSKAALFVCAVGVPPRDMVDKLHAAGIVVMNMFAKALAQGVDIICAQGGEGGGHTGDTPFSVLIPAVVDLCKNAKSPLTGEPVIVVAAGGIADGRGLAAAFSEKRQQEIKEADFSGQDPARRRAGEASEKSMEGRMWLMGKVAGSINKDVKPAKAIVDELVTTAAASLQKASSLQVSKAKL</sequence>
<dbReference type="Pfam" id="PF03060">
    <property type="entry name" value="NMO"/>
    <property type="match status" value="1"/>
</dbReference>
<evidence type="ECO:0000313" key="6">
    <source>
        <dbReference type="Proteomes" id="UP000092993"/>
    </source>
</evidence>
<dbReference type="Gene3D" id="3.20.20.70">
    <property type="entry name" value="Aldolase class I"/>
    <property type="match status" value="1"/>
</dbReference>
<dbReference type="OrthoDB" id="10265891at2759"/>
<organism evidence="5 6">
    <name type="scientific">Grifola frondosa</name>
    <name type="common">Maitake</name>
    <name type="synonym">Polyporus frondosus</name>
    <dbReference type="NCBI Taxonomy" id="5627"/>
    <lineage>
        <taxon>Eukaryota</taxon>
        <taxon>Fungi</taxon>
        <taxon>Dikarya</taxon>
        <taxon>Basidiomycota</taxon>
        <taxon>Agaricomycotina</taxon>
        <taxon>Agaricomycetes</taxon>
        <taxon>Polyporales</taxon>
        <taxon>Grifolaceae</taxon>
        <taxon>Grifola</taxon>
    </lineage>
</organism>
<dbReference type="GO" id="GO:0018580">
    <property type="term" value="F:nitronate monooxygenase activity"/>
    <property type="evidence" value="ECO:0007669"/>
    <property type="project" value="InterPro"/>
</dbReference>
<reference evidence="5 6" key="1">
    <citation type="submission" date="2016-03" db="EMBL/GenBank/DDBJ databases">
        <title>Whole genome sequencing of Grifola frondosa 9006-11.</title>
        <authorList>
            <person name="Min B."/>
            <person name="Park H."/>
            <person name="Kim J.-G."/>
            <person name="Cho H."/>
            <person name="Oh Y.-L."/>
            <person name="Kong W.-S."/>
            <person name="Choi I.-G."/>
        </authorList>
    </citation>
    <scope>NUCLEOTIDE SEQUENCE [LARGE SCALE GENOMIC DNA]</scope>
    <source>
        <strain evidence="5 6">9006-11</strain>
    </source>
</reference>
<evidence type="ECO:0000256" key="2">
    <source>
        <dbReference type="ARBA" id="ARBA00022643"/>
    </source>
</evidence>
<comment type="caution">
    <text evidence="5">The sequence shown here is derived from an EMBL/GenBank/DDBJ whole genome shotgun (WGS) entry which is preliminary data.</text>
</comment>
<dbReference type="PANTHER" id="PTHR32332:SF31">
    <property type="entry name" value="2-NITROPROPANE DIOXYGENASE FAMILY, PUTATIVE (AFU_ORTHOLOGUE AFUA_2G09850)-RELATED"/>
    <property type="match status" value="1"/>
</dbReference>
<dbReference type="SUPFAM" id="SSF51412">
    <property type="entry name" value="Inosine monophosphate dehydrogenase (IMPDH)"/>
    <property type="match status" value="1"/>
</dbReference>
<dbReference type="PANTHER" id="PTHR32332">
    <property type="entry name" value="2-NITROPROPANE DIOXYGENASE"/>
    <property type="match status" value="1"/>
</dbReference>
<keyword evidence="6" id="KW-1185">Reference proteome</keyword>
<dbReference type="InterPro" id="IPR013785">
    <property type="entry name" value="Aldolase_TIM"/>
</dbReference>